<dbReference type="GO" id="GO:0000703">
    <property type="term" value="F:oxidized pyrimidine nucleobase lesion DNA N-glycosylase activity"/>
    <property type="evidence" value="ECO:0007669"/>
    <property type="project" value="UniProtKB-ARBA"/>
</dbReference>
<dbReference type="InterPro" id="IPR000445">
    <property type="entry name" value="HhH_motif"/>
</dbReference>
<organism evidence="12 13">
    <name type="scientific">Tetrabaena socialis</name>
    <dbReference type="NCBI Taxonomy" id="47790"/>
    <lineage>
        <taxon>Eukaryota</taxon>
        <taxon>Viridiplantae</taxon>
        <taxon>Chlorophyta</taxon>
        <taxon>core chlorophytes</taxon>
        <taxon>Chlorophyceae</taxon>
        <taxon>CS clade</taxon>
        <taxon>Chlamydomonadales</taxon>
        <taxon>Tetrabaenaceae</taxon>
        <taxon>Tetrabaena</taxon>
    </lineage>
</organism>
<keyword evidence="2" id="KW-0004">4Fe-4S</keyword>
<dbReference type="PANTHER" id="PTHR10359:SF18">
    <property type="entry name" value="ENDONUCLEASE III"/>
    <property type="match status" value="1"/>
</dbReference>
<feature type="domain" description="HhH-GPD" evidence="11">
    <location>
        <begin position="46"/>
        <end position="187"/>
    </location>
</feature>
<dbReference type="OrthoDB" id="2099276at2759"/>
<evidence type="ECO:0000256" key="2">
    <source>
        <dbReference type="ARBA" id="ARBA00022485"/>
    </source>
</evidence>
<comment type="caution">
    <text evidence="12">The sequence shown here is derived from an EMBL/GenBank/DDBJ whole genome shotgun (WGS) entry which is preliminary data.</text>
</comment>
<evidence type="ECO:0000313" key="12">
    <source>
        <dbReference type="EMBL" id="PNH10341.1"/>
    </source>
</evidence>
<dbReference type="Pfam" id="PF00730">
    <property type="entry name" value="HhH-GPD"/>
    <property type="match status" value="1"/>
</dbReference>
<dbReference type="InterPro" id="IPR005759">
    <property type="entry name" value="Nth"/>
</dbReference>
<dbReference type="AlphaFoldDB" id="A0A2J8ACU5"/>
<feature type="non-terminal residue" evidence="12">
    <location>
        <position position="1"/>
    </location>
</feature>
<dbReference type="FunFam" id="1.10.1670.10:FF:000019">
    <property type="entry name" value="Endonuclease III"/>
    <property type="match status" value="1"/>
</dbReference>
<evidence type="ECO:0000256" key="5">
    <source>
        <dbReference type="ARBA" id="ARBA00022801"/>
    </source>
</evidence>
<accession>A0A2J8ACU5</accession>
<keyword evidence="12" id="KW-0540">Nuclease</keyword>
<keyword evidence="6" id="KW-0408">Iron</keyword>
<dbReference type="Gene3D" id="1.10.1670.10">
    <property type="entry name" value="Helix-hairpin-Helix base-excision DNA repair enzymes (C-terminal)"/>
    <property type="match status" value="1"/>
</dbReference>
<dbReference type="GO" id="GO:0046872">
    <property type="term" value="F:metal ion binding"/>
    <property type="evidence" value="ECO:0007669"/>
    <property type="project" value="UniProtKB-KW"/>
</dbReference>
<keyword evidence="8" id="KW-0234">DNA repair</keyword>
<dbReference type="GO" id="GO:0006285">
    <property type="term" value="P:base-excision repair, AP site formation"/>
    <property type="evidence" value="ECO:0007669"/>
    <property type="project" value="UniProtKB-ARBA"/>
</dbReference>
<keyword evidence="7" id="KW-0411">Iron-sulfur</keyword>
<evidence type="ECO:0000313" key="13">
    <source>
        <dbReference type="Proteomes" id="UP000236333"/>
    </source>
</evidence>
<protein>
    <submittedName>
        <fullName evidence="12">Endonuclease III</fullName>
    </submittedName>
</protein>
<evidence type="ECO:0000256" key="9">
    <source>
        <dbReference type="ARBA" id="ARBA00023295"/>
    </source>
</evidence>
<dbReference type="FunFam" id="1.10.340.30:FF:000001">
    <property type="entry name" value="Endonuclease III"/>
    <property type="match status" value="1"/>
</dbReference>
<dbReference type="InterPro" id="IPR023170">
    <property type="entry name" value="HhH_base_excis_C"/>
</dbReference>
<dbReference type="GO" id="GO:0051539">
    <property type="term" value="F:4 iron, 4 sulfur cluster binding"/>
    <property type="evidence" value="ECO:0007669"/>
    <property type="project" value="UniProtKB-KW"/>
</dbReference>
<dbReference type="Pfam" id="PF00633">
    <property type="entry name" value="HHH"/>
    <property type="match status" value="1"/>
</dbReference>
<dbReference type="GO" id="GO:0003906">
    <property type="term" value="F:DNA-(apurinic or apyrimidinic site) endonuclease activity"/>
    <property type="evidence" value="ECO:0007669"/>
    <property type="project" value="InterPro"/>
</dbReference>
<dbReference type="HAMAP" id="MF_00942">
    <property type="entry name" value="Nth"/>
    <property type="match status" value="1"/>
</dbReference>
<keyword evidence="13" id="KW-1185">Reference proteome</keyword>
<dbReference type="PROSITE" id="PS01155">
    <property type="entry name" value="ENDONUCLEASE_III_2"/>
    <property type="match status" value="1"/>
</dbReference>
<keyword evidence="5" id="KW-0378">Hydrolase</keyword>
<dbReference type="PANTHER" id="PTHR10359">
    <property type="entry name" value="A/G-SPECIFIC ADENINE GLYCOSYLASE/ENDONUCLEASE III"/>
    <property type="match status" value="1"/>
</dbReference>
<dbReference type="Gene3D" id="1.10.340.30">
    <property type="entry name" value="Hypothetical protein, domain 2"/>
    <property type="match status" value="1"/>
</dbReference>
<comment type="similarity">
    <text evidence="1">Belongs to the Nth/MutY family.</text>
</comment>
<dbReference type="SUPFAM" id="SSF48150">
    <property type="entry name" value="DNA-glycosylase"/>
    <property type="match status" value="1"/>
</dbReference>
<dbReference type="Proteomes" id="UP000236333">
    <property type="component" value="Unassembled WGS sequence"/>
</dbReference>
<dbReference type="InterPro" id="IPR004036">
    <property type="entry name" value="Endonuclease-III-like_CS2"/>
</dbReference>
<evidence type="ECO:0000256" key="7">
    <source>
        <dbReference type="ARBA" id="ARBA00023014"/>
    </source>
</evidence>
<proteinExistence type="inferred from homology"/>
<keyword evidence="9" id="KW-0326">Glycosidase</keyword>
<evidence type="ECO:0000256" key="1">
    <source>
        <dbReference type="ARBA" id="ARBA00008343"/>
    </source>
</evidence>
<sequence>FKPGAHAEALRAKALRIQAQLAALYPSPPIPLSHGSAFQLLVAVMLSAQSTDVKVNTVTPQLFARGPDAAAMAQLQVDEIEGIIRVLGLAPTKAKNLLVEQHGGEVPASWEALEALPGVGHKTASVVMSQAFGFPAFPVDTHIHRLAQRWGLSSGKSVEQTEHDLKVLLPEATWRDAHLQIIYFGREHCPAQRHDPSACPVCSWAAPGAGSSSAALASGATGLGHAPSGPDGGEPEAKSKSKSPRGRASARQLEQLPVGSGGEAGASAGQLNGLRG</sequence>
<feature type="non-terminal residue" evidence="12">
    <location>
        <position position="276"/>
    </location>
</feature>
<keyword evidence="12" id="KW-0255">Endonuclease</keyword>
<dbReference type="GO" id="GO:0003677">
    <property type="term" value="F:DNA binding"/>
    <property type="evidence" value="ECO:0007669"/>
    <property type="project" value="InterPro"/>
</dbReference>
<dbReference type="InterPro" id="IPR011257">
    <property type="entry name" value="DNA_glycosylase"/>
</dbReference>
<dbReference type="EMBL" id="PGGS01000059">
    <property type="protein sequence ID" value="PNH10341.1"/>
    <property type="molecule type" value="Genomic_DNA"/>
</dbReference>
<evidence type="ECO:0000256" key="4">
    <source>
        <dbReference type="ARBA" id="ARBA00022763"/>
    </source>
</evidence>
<dbReference type="InterPro" id="IPR003265">
    <property type="entry name" value="HhH-GPD_domain"/>
</dbReference>
<evidence type="ECO:0000256" key="8">
    <source>
        <dbReference type="ARBA" id="ARBA00023204"/>
    </source>
</evidence>
<name>A0A2J8ACU5_9CHLO</name>
<keyword evidence="3" id="KW-0479">Metal-binding</keyword>
<dbReference type="CDD" id="cd00056">
    <property type="entry name" value="ENDO3c"/>
    <property type="match status" value="1"/>
</dbReference>
<evidence type="ECO:0000256" key="10">
    <source>
        <dbReference type="SAM" id="MobiDB-lite"/>
    </source>
</evidence>
<feature type="compositionally biased region" description="Low complexity" evidence="10">
    <location>
        <begin position="213"/>
        <end position="226"/>
    </location>
</feature>
<evidence type="ECO:0000256" key="6">
    <source>
        <dbReference type="ARBA" id="ARBA00023004"/>
    </source>
</evidence>
<feature type="region of interest" description="Disordered" evidence="10">
    <location>
        <begin position="213"/>
        <end position="276"/>
    </location>
</feature>
<keyword evidence="4" id="KW-0227">DNA damage</keyword>
<dbReference type="SMART" id="SM00478">
    <property type="entry name" value="ENDO3c"/>
    <property type="match status" value="1"/>
</dbReference>
<evidence type="ECO:0000259" key="11">
    <source>
        <dbReference type="SMART" id="SM00478"/>
    </source>
</evidence>
<gene>
    <name evidence="12" type="ORF">TSOC_002926</name>
</gene>
<reference evidence="12 13" key="1">
    <citation type="journal article" date="2017" name="Mol. Biol. Evol.">
        <title>The 4-celled Tetrabaena socialis nuclear genome reveals the essential components for genetic control of cell number at the origin of multicellularity in the volvocine lineage.</title>
        <authorList>
            <person name="Featherston J."/>
            <person name="Arakaki Y."/>
            <person name="Hanschen E.R."/>
            <person name="Ferris P.J."/>
            <person name="Michod R.E."/>
            <person name="Olson B.J.S.C."/>
            <person name="Nozaki H."/>
            <person name="Durand P.M."/>
        </authorList>
    </citation>
    <scope>NUCLEOTIDE SEQUENCE [LARGE SCALE GENOMIC DNA]</scope>
    <source>
        <strain evidence="12 13">NIES-571</strain>
    </source>
</reference>
<evidence type="ECO:0000256" key="3">
    <source>
        <dbReference type="ARBA" id="ARBA00022723"/>
    </source>
</evidence>